<feature type="region of interest" description="Disordered" evidence="1">
    <location>
        <begin position="38"/>
        <end position="77"/>
    </location>
</feature>
<organism evidence="3 4">
    <name type="scientific">Strongylus vulgaris</name>
    <name type="common">Blood worm</name>
    <dbReference type="NCBI Taxonomy" id="40348"/>
    <lineage>
        <taxon>Eukaryota</taxon>
        <taxon>Metazoa</taxon>
        <taxon>Ecdysozoa</taxon>
        <taxon>Nematoda</taxon>
        <taxon>Chromadorea</taxon>
        <taxon>Rhabditida</taxon>
        <taxon>Rhabditina</taxon>
        <taxon>Rhabditomorpha</taxon>
        <taxon>Strongyloidea</taxon>
        <taxon>Strongylidae</taxon>
        <taxon>Strongylus</taxon>
    </lineage>
</organism>
<protein>
    <submittedName>
        <fullName evidence="3">Uncharacterized protein</fullName>
    </submittedName>
</protein>
<feature type="compositionally biased region" description="Polar residues" evidence="1">
    <location>
        <begin position="53"/>
        <end position="64"/>
    </location>
</feature>
<feature type="transmembrane region" description="Helical" evidence="2">
    <location>
        <begin position="12"/>
        <end position="30"/>
    </location>
</feature>
<proteinExistence type="predicted"/>
<keyword evidence="2" id="KW-0472">Membrane</keyword>
<feature type="compositionally biased region" description="Basic and acidic residues" evidence="1">
    <location>
        <begin position="65"/>
        <end position="77"/>
    </location>
</feature>
<name>A0A3P7KA32_STRVU</name>
<accession>A0A3P7KA32</accession>
<evidence type="ECO:0000256" key="2">
    <source>
        <dbReference type="SAM" id="Phobius"/>
    </source>
</evidence>
<keyword evidence="2" id="KW-1133">Transmembrane helix</keyword>
<evidence type="ECO:0000313" key="3">
    <source>
        <dbReference type="EMBL" id="VDM68135.1"/>
    </source>
</evidence>
<reference evidence="3" key="1">
    <citation type="submission" date="2018-11" db="EMBL/GenBank/DDBJ databases">
        <authorList>
            <consortium name="Pathogen Informatics"/>
        </authorList>
    </citation>
    <scope>NUCLEOTIDE SEQUENCE [LARGE SCALE GENOMIC DNA]</scope>
</reference>
<keyword evidence="4" id="KW-1185">Reference proteome</keyword>
<dbReference type="AlphaFoldDB" id="A0A3P7KA32"/>
<keyword evidence="2" id="KW-0812">Transmembrane</keyword>
<evidence type="ECO:0000256" key="1">
    <source>
        <dbReference type="SAM" id="MobiDB-lite"/>
    </source>
</evidence>
<sequence length="77" mass="8752">MNRCSCEPVGHVVVVLPLLISQCLLAWAPYTKKRFADRAETKKHQHTAMVSHPSAQAKTHTGQQKLERERDTMRIDA</sequence>
<dbReference type="Proteomes" id="UP000270094">
    <property type="component" value="Unassembled WGS sequence"/>
</dbReference>
<evidence type="ECO:0000313" key="4">
    <source>
        <dbReference type="Proteomes" id="UP000270094"/>
    </source>
</evidence>
<gene>
    <name evidence="3" type="ORF">SVUK_LOCUS3133</name>
</gene>
<dbReference type="EMBL" id="UYYB01007759">
    <property type="protein sequence ID" value="VDM68135.1"/>
    <property type="molecule type" value="Genomic_DNA"/>
</dbReference>